<feature type="binding site" evidence="11">
    <location>
        <position position="77"/>
    </location>
    <ligand>
        <name>Zn(2+)</name>
        <dbReference type="ChEBI" id="CHEBI:29105"/>
        <note>ligand shared between dimeric partners</note>
    </ligand>
</feature>
<evidence type="ECO:0000256" key="5">
    <source>
        <dbReference type="ARBA" id="ARBA00007731"/>
    </source>
</evidence>
<evidence type="ECO:0000256" key="8">
    <source>
        <dbReference type="ARBA" id="ARBA00022605"/>
    </source>
</evidence>
<comment type="catalytic activity">
    <reaction evidence="2">
        <text>1-(5-phospho-beta-D-ribosyl)-ATP + H2O = 1-(5-phospho-beta-D-ribosyl)-5'-AMP + diphosphate + H(+)</text>
        <dbReference type="Rhea" id="RHEA:22828"/>
        <dbReference type="ChEBI" id="CHEBI:15377"/>
        <dbReference type="ChEBI" id="CHEBI:15378"/>
        <dbReference type="ChEBI" id="CHEBI:33019"/>
        <dbReference type="ChEBI" id="CHEBI:59457"/>
        <dbReference type="ChEBI" id="CHEBI:73183"/>
        <dbReference type="EC" id="3.6.1.31"/>
    </reaction>
</comment>
<dbReference type="Gene3D" id="3.10.20.810">
    <property type="entry name" value="Phosphoribosyl-AMP cyclohydrolase"/>
    <property type="match status" value="1"/>
</dbReference>
<dbReference type="GO" id="GO:0008270">
    <property type="term" value="F:zinc ion binding"/>
    <property type="evidence" value="ECO:0007669"/>
    <property type="project" value="UniProtKB-UniRule"/>
</dbReference>
<protein>
    <recommendedName>
        <fullName evidence="11">Phosphoribosyl-AMP cyclohydrolase</fullName>
        <shortName evidence="11">PRA-CH</shortName>
        <ecNumber evidence="11">3.5.4.19</ecNumber>
    </recommendedName>
</protein>
<comment type="pathway">
    <text evidence="3 11">Amino-acid biosynthesis; L-histidine biosynthesis; L-histidine from 5-phospho-alpha-D-ribose 1-diphosphate: step 3/9.</text>
</comment>
<dbReference type="EC" id="3.5.4.19" evidence="11"/>
<comment type="subcellular location">
    <subcellularLocation>
        <location evidence="11">Cytoplasm</location>
    </subcellularLocation>
</comment>
<evidence type="ECO:0000256" key="11">
    <source>
        <dbReference type="HAMAP-Rule" id="MF_01021"/>
    </source>
</evidence>
<keyword evidence="14" id="KW-1185">Reference proteome</keyword>
<reference evidence="14" key="1">
    <citation type="submission" date="2020-07" db="EMBL/GenBank/DDBJ databases">
        <title>Complete genome sequencing of Clostridia bacterium strain 12CBH8.</title>
        <authorList>
            <person name="Sakamoto M."/>
            <person name="Murakami T."/>
            <person name="Mori H."/>
        </authorList>
    </citation>
    <scope>NUCLEOTIDE SEQUENCE [LARGE SCALE GENOMIC DNA]</scope>
    <source>
        <strain evidence="14">12CBH8</strain>
    </source>
</reference>
<dbReference type="InterPro" id="IPR002496">
    <property type="entry name" value="PRib_AMP_CycHydrolase_dom"/>
</dbReference>
<keyword evidence="11" id="KW-0862">Zinc</keyword>
<comment type="function">
    <text evidence="11">Catalyzes the hydrolysis of the adenine ring of phosphoribosyl-AMP.</text>
</comment>
<evidence type="ECO:0000256" key="1">
    <source>
        <dbReference type="ARBA" id="ARBA00000024"/>
    </source>
</evidence>
<keyword evidence="9 11" id="KW-0378">Hydrolase</keyword>
<evidence type="ECO:0000256" key="2">
    <source>
        <dbReference type="ARBA" id="ARBA00001460"/>
    </source>
</evidence>
<sequence>MSLDLDRFFRKGELIPAIVQEASTGQVLMLAYMNKESLQKTLETGYTWFYSRSRQELWNKGATSGHVQKVLKLMADCDDDTLLVTVEQTGPACHTGSHSCFFKPIPLQTPKEDTL</sequence>
<feature type="domain" description="Phosphoribosyl-AMP cyclohydrolase" evidence="12">
    <location>
        <begin position="29"/>
        <end position="102"/>
    </location>
</feature>
<dbReference type="PANTHER" id="PTHR42945">
    <property type="entry name" value="HISTIDINE BIOSYNTHESIS BIFUNCTIONAL PROTEIN"/>
    <property type="match status" value="1"/>
</dbReference>
<comment type="cofactor">
    <cofactor evidence="11">
        <name>Zn(2+)</name>
        <dbReference type="ChEBI" id="CHEBI:29105"/>
    </cofactor>
    <text evidence="11">Binds 1 zinc ion per subunit.</text>
</comment>
<dbReference type="Pfam" id="PF01502">
    <property type="entry name" value="PRA-CH"/>
    <property type="match status" value="1"/>
</dbReference>
<dbReference type="UniPathway" id="UPA00031">
    <property type="reaction ID" value="UER00008"/>
</dbReference>
<feature type="binding site" evidence="11">
    <location>
        <position position="80"/>
    </location>
    <ligand>
        <name>Mg(2+)</name>
        <dbReference type="ChEBI" id="CHEBI:18420"/>
    </ligand>
</feature>
<dbReference type="HAMAP" id="MF_01021">
    <property type="entry name" value="HisI"/>
    <property type="match status" value="1"/>
</dbReference>
<name>A0A7I8D218_9FIRM</name>
<evidence type="ECO:0000256" key="10">
    <source>
        <dbReference type="ARBA" id="ARBA00023102"/>
    </source>
</evidence>
<feature type="binding site" evidence="11">
    <location>
        <position position="76"/>
    </location>
    <ligand>
        <name>Mg(2+)</name>
        <dbReference type="ChEBI" id="CHEBI:18420"/>
    </ligand>
</feature>
<comment type="similarity">
    <text evidence="6">In the N-terminal section; belongs to the PRA-CH family.</text>
</comment>
<dbReference type="AlphaFoldDB" id="A0A7I8D218"/>
<dbReference type="EMBL" id="AP023321">
    <property type="protein sequence ID" value="BCI60045.1"/>
    <property type="molecule type" value="Genomic_DNA"/>
</dbReference>
<dbReference type="GO" id="GO:0004636">
    <property type="term" value="F:phosphoribosyl-ATP diphosphatase activity"/>
    <property type="evidence" value="ECO:0007669"/>
    <property type="project" value="UniProtKB-EC"/>
</dbReference>
<comment type="pathway">
    <text evidence="4">Amino-acid biosynthesis; L-histidine biosynthesis; L-histidine from 5-phospho-alpha-D-ribose 1-diphosphate: step 2/9.</text>
</comment>
<accession>A0A7I8D218</accession>
<dbReference type="KEGG" id="sman:C12CBH8_06840"/>
<dbReference type="GO" id="GO:0000105">
    <property type="term" value="P:L-histidine biosynthetic process"/>
    <property type="evidence" value="ECO:0007669"/>
    <property type="project" value="UniProtKB-UniRule"/>
</dbReference>
<gene>
    <name evidence="11 13" type="primary">hisI</name>
    <name evidence="13" type="ORF">C12CBH8_06840</name>
</gene>
<evidence type="ECO:0000256" key="6">
    <source>
        <dbReference type="ARBA" id="ARBA00008299"/>
    </source>
</evidence>
<dbReference type="GO" id="GO:0005737">
    <property type="term" value="C:cytoplasm"/>
    <property type="evidence" value="ECO:0007669"/>
    <property type="project" value="UniProtKB-SubCell"/>
</dbReference>
<comment type="similarity">
    <text evidence="5">In the C-terminal section; belongs to the PRA-PH family.</text>
</comment>
<evidence type="ECO:0000256" key="7">
    <source>
        <dbReference type="ARBA" id="ARBA00022490"/>
    </source>
</evidence>
<feature type="binding site" evidence="11">
    <location>
        <position position="78"/>
    </location>
    <ligand>
        <name>Mg(2+)</name>
        <dbReference type="ChEBI" id="CHEBI:18420"/>
    </ligand>
</feature>
<dbReference type="FunFam" id="3.10.20.810:FF:000001">
    <property type="entry name" value="Histidine biosynthesis bifunctional protein HisIE"/>
    <property type="match status" value="1"/>
</dbReference>
<keyword evidence="11" id="KW-0460">Magnesium</keyword>
<organism evidence="13 14">
    <name type="scientific">Solibaculum mannosilyticum</name>
    <dbReference type="NCBI Taxonomy" id="2780922"/>
    <lineage>
        <taxon>Bacteria</taxon>
        <taxon>Bacillati</taxon>
        <taxon>Bacillota</taxon>
        <taxon>Clostridia</taxon>
        <taxon>Eubacteriales</taxon>
        <taxon>Oscillospiraceae</taxon>
        <taxon>Solibaculum</taxon>
    </lineage>
</organism>
<dbReference type="NCBIfam" id="NF000768">
    <property type="entry name" value="PRK00051.1"/>
    <property type="match status" value="1"/>
</dbReference>
<evidence type="ECO:0000256" key="9">
    <source>
        <dbReference type="ARBA" id="ARBA00022801"/>
    </source>
</evidence>
<keyword evidence="10 11" id="KW-0368">Histidine biosynthesis</keyword>
<dbReference type="InterPro" id="IPR026660">
    <property type="entry name" value="PRA-CH"/>
</dbReference>
<comment type="subunit">
    <text evidence="11">Homodimer.</text>
</comment>
<evidence type="ECO:0000259" key="12">
    <source>
        <dbReference type="Pfam" id="PF01502"/>
    </source>
</evidence>
<dbReference type="GO" id="GO:0000287">
    <property type="term" value="F:magnesium ion binding"/>
    <property type="evidence" value="ECO:0007669"/>
    <property type="project" value="UniProtKB-UniRule"/>
</dbReference>
<dbReference type="PANTHER" id="PTHR42945:SF1">
    <property type="entry name" value="HISTIDINE BIOSYNTHESIS BIFUNCTIONAL PROTEIN HIS7"/>
    <property type="match status" value="1"/>
</dbReference>
<dbReference type="SUPFAM" id="SSF141734">
    <property type="entry name" value="HisI-like"/>
    <property type="match status" value="1"/>
</dbReference>
<comment type="catalytic activity">
    <reaction evidence="1 11">
        <text>1-(5-phospho-beta-D-ribosyl)-5'-AMP + H2O = 1-(5-phospho-beta-D-ribosyl)-5-[(5-phospho-beta-D-ribosylamino)methylideneamino]imidazole-4-carboxamide</text>
        <dbReference type="Rhea" id="RHEA:20049"/>
        <dbReference type="ChEBI" id="CHEBI:15377"/>
        <dbReference type="ChEBI" id="CHEBI:58435"/>
        <dbReference type="ChEBI" id="CHEBI:59457"/>
        <dbReference type="EC" id="3.5.4.19"/>
    </reaction>
</comment>
<keyword evidence="8 11" id="KW-0028">Amino-acid biosynthesis</keyword>
<proteinExistence type="inferred from homology"/>
<dbReference type="Proteomes" id="UP000593890">
    <property type="component" value="Chromosome"/>
</dbReference>
<keyword evidence="7 11" id="KW-0963">Cytoplasm</keyword>
<evidence type="ECO:0000256" key="3">
    <source>
        <dbReference type="ARBA" id="ARBA00005169"/>
    </source>
</evidence>
<dbReference type="GO" id="GO:0004635">
    <property type="term" value="F:phosphoribosyl-AMP cyclohydrolase activity"/>
    <property type="evidence" value="ECO:0007669"/>
    <property type="project" value="UniProtKB-UniRule"/>
</dbReference>
<dbReference type="RefSeq" id="WP_215533554.1">
    <property type="nucleotide sequence ID" value="NZ_AP023321.1"/>
</dbReference>
<evidence type="ECO:0000256" key="4">
    <source>
        <dbReference type="ARBA" id="ARBA00005204"/>
    </source>
</evidence>
<dbReference type="InterPro" id="IPR038019">
    <property type="entry name" value="PRib_AMP_CycHydrolase_sf"/>
</dbReference>
<comment type="similarity">
    <text evidence="11">Belongs to the PRA-CH family.</text>
</comment>
<evidence type="ECO:0000313" key="13">
    <source>
        <dbReference type="EMBL" id="BCI60045.1"/>
    </source>
</evidence>
<comment type="cofactor">
    <cofactor evidence="11">
        <name>Mg(2+)</name>
        <dbReference type="ChEBI" id="CHEBI:18420"/>
    </cofactor>
    <text evidence="11">Binds 1 Mg(2+) ion per subunit.</text>
</comment>
<keyword evidence="11" id="KW-0479">Metal-binding</keyword>
<evidence type="ECO:0000313" key="14">
    <source>
        <dbReference type="Proteomes" id="UP000593890"/>
    </source>
</evidence>
<feature type="binding site" evidence="11">
    <location>
        <position position="100"/>
    </location>
    <ligand>
        <name>Zn(2+)</name>
        <dbReference type="ChEBI" id="CHEBI:29105"/>
        <note>ligand shared between dimeric partners</note>
    </ligand>
</feature>
<feature type="binding site" evidence="11">
    <location>
        <position position="93"/>
    </location>
    <ligand>
        <name>Zn(2+)</name>
        <dbReference type="ChEBI" id="CHEBI:29105"/>
        <note>ligand shared between dimeric partners</note>
    </ligand>
</feature>